<dbReference type="PANTHER" id="PTHR44006:SF1">
    <property type="entry name" value="U5 SMALL NUCLEAR RIBONUCLEOPROTEIN 40 KDA PROTEIN"/>
    <property type="match status" value="1"/>
</dbReference>
<dbReference type="PROSITE" id="PS00678">
    <property type="entry name" value="WD_REPEATS_1"/>
    <property type="match status" value="2"/>
</dbReference>
<feature type="repeat" description="WD" evidence="7">
    <location>
        <begin position="323"/>
        <end position="360"/>
    </location>
</feature>
<comment type="subcellular location">
    <subcellularLocation>
        <location evidence="1">Nucleus</location>
    </subcellularLocation>
</comment>
<dbReference type="SUPFAM" id="SSF50978">
    <property type="entry name" value="WD40 repeat-like"/>
    <property type="match status" value="1"/>
</dbReference>
<dbReference type="InterPro" id="IPR001680">
    <property type="entry name" value="WD40_rpt"/>
</dbReference>
<evidence type="ECO:0000313" key="10">
    <source>
        <dbReference type="Proteomes" id="UP000077315"/>
    </source>
</evidence>
<dbReference type="EMBL" id="KV440976">
    <property type="protein sequence ID" value="OAD76482.1"/>
    <property type="molecule type" value="Genomic_DNA"/>
</dbReference>
<feature type="repeat" description="WD" evidence="7">
    <location>
        <begin position="293"/>
        <end position="322"/>
    </location>
</feature>
<feature type="repeat" description="WD" evidence="7">
    <location>
        <begin position="231"/>
        <end position="265"/>
    </location>
</feature>
<dbReference type="GeneID" id="28989855"/>
<dbReference type="FunCoup" id="A0A162UIL5">
    <property type="interactions" value="1081"/>
</dbReference>
<keyword evidence="6" id="KW-0539">Nucleus</keyword>
<evidence type="ECO:0000313" key="9">
    <source>
        <dbReference type="EMBL" id="OAD76482.1"/>
    </source>
</evidence>
<dbReference type="FunFam" id="2.130.10.10:FF:000229">
    <property type="entry name" value="Small nuclear ribonucleoprotein U5 subunit 40"/>
    <property type="match status" value="1"/>
</dbReference>
<dbReference type="SMART" id="SM00320">
    <property type="entry name" value="WD40"/>
    <property type="match status" value="7"/>
</dbReference>
<dbReference type="InterPro" id="IPR020472">
    <property type="entry name" value="WD40_PAC1"/>
</dbReference>
<dbReference type="Proteomes" id="UP000077315">
    <property type="component" value="Unassembled WGS sequence"/>
</dbReference>
<evidence type="ECO:0000256" key="5">
    <source>
        <dbReference type="ARBA" id="ARBA00023187"/>
    </source>
</evidence>
<evidence type="ECO:0000256" key="1">
    <source>
        <dbReference type="ARBA" id="ARBA00004123"/>
    </source>
</evidence>
<keyword evidence="10" id="KW-1185">Reference proteome</keyword>
<evidence type="ECO:0000256" key="4">
    <source>
        <dbReference type="ARBA" id="ARBA00022737"/>
    </source>
</evidence>
<dbReference type="Gene3D" id="2.130.10.10">
    <property type="entry name" value="YVTN repeat-like/Quinoprotein amine dehydrogenase"/>
    <property type="match status" value="1"/>
</dbReference>
<dbReference type="AlphaFoldDB" id="A0A162UIL5"/>
<dbReference type="Pfam" id="PF00400">
    <property type="entry name" value="WD40"/>
    <property type="match status" value="7"/>
</dbReference>
<dbReference type="RefSeq" id="XP_018294522.1">
    <property type="nucleotide sequence ID" value="XM_018428949.1"/>
</dbReference>
<evidence type="ECO:0000256" key="3">
    <source>
        <dbReference type="ARBA" id="ARBA00022664"/>
    </source>
</evidence>
<evidence type="ECO:0000256" key="6">
    <source>
        <dbReference type="ARBA" id="ARBA00023242"/>
    </source>
</evidence>
<dbReference type="GO" id="GO:0005682">
    <property type="term" value="C:U5 snRNP"/>
    <property type="evidence" value="ECO:0007669"/>
    <property type="project" value="UniProtKB-ARBA"/>
</dbReference>
<dbReference type="STRING" id="763407.A0A162UIL5"/>
<feature type="repeat" description="WD" evidence="7">
    <location>
        <begin position="147"/>
        <end position="189"/>
    </location>
</feature>
<evidence type="ECO:0000256" key="2">
    <source>
        <dbReference type="ARBA" id="ARBA00022574"/>
    </source>
</evidence>
<dbReference type="PROSITE" id="PS50082">
    <property type="entry name" value="WD_REPEATS_2"/>
    <property type="match status" value="7"/>
</dbReference>
<protein>
    <submittedName>
        <fullName evidence="9">Uncharacterized protein</fullName>
    </submittedName>
</protein>
<name>A0A162UIL5_PHYB8</name>
<dbReference type="GO" id="GO:0000375">
    <property type="term" value="P:RNA splicing, via transesterification reactions"/>
    <property type="evidence" value="ECO:0007669"/>
    <property type="project" value="UniProtKB-ARBA"/>
</dbReference>
<reference evidence="10" key="1">
    <citation type="submission" date="2015-06" db="EMBL/GenBank/DDBJ databases">
        <title>Expansion of signal transduction pathways in fungi by whole-genome duplication.</title>
        <authorList>
            <consortium name="DOE Joint Genome Institute"/>
            <person name="Corrochano L.M."/>
            <person name="Kuo A."/>
            <person name="Marcet-Houben M."/>
            <person name="Polaino S."/>
            <person name="Salamov A."/>
            <person name="Villalobos J.M."/>
            <person name="Alvarez M.I."/>
            <person name="Avalos J."/>
            <person name="Benito E.P."/>
            <person name="Benoit I."/>
            <person name="Burger G."/>
            <person name="Camino L.P."/>
            <person name="Canovas D."/>
            <person name="Cerda-Olmedo E."/>
            <person name="Cheng J.-F."/>
            <person name="Dominguez A."/>
            <person name="Elias M."/>
            <person name="Eslava A.P."/>
            <person name="Glaser F."/>
            <person name="Grimwood J."/>
            <person name="Gutierrez G."/>
            <person name="Heitman J."/>
            <person name="Henrissat B."/>
            <person name="Iturriaga E.A."/>
            <person name="Lang B.F."/>
            <person name="Lavin J.L."/>
            <person name="Lee S."/>
            <person name="Li W."/>
            <person name="Lindquist E."/>
            <person name="Lopez-Garcia S."/>
            <person name="Luque E.M."/>
            <person name="Marcos A.T."/>
            <person name="Martin J."/>
            <person name="McCluskey K."/>
            <person name="Medina H.R."/>
            <person name="Miralles-Duran A."/>
            <person name="Miyazaki A."/>
            <person name="Munoz-Torres E."/>
            <person name="Oguiza J.A."/>
            <person name="Ohm R."/>
            <person name="Olmedo M."/>
            <person name="Orejas M."/>
            <person name="Ortiz-Castellanos L."/>
            <person name="Pisabarro A.G."/>
            <person name="Rodriguez-Romero J."/>
            <person name="Ruiz-Herrera J."/>
            <person name="Ruiz-Vazquez R."/>
            <person name="Sanz C."/>
            <person name="Schackwitz W."/>
            <person name="Schmutz J."/>
            <person name="Shahriari M."/>
            <person name="Shelest E."/>
            <person name="Silva-Franco F."/>
            <person name="Soanes D."/>
            <person name="Syed K."/>
            <person name="Tagua V.G."/>
            <person name="Talbot N.J."/>
            <person name="Thon M."/>
            <person name="De vries R.P."/>
            <person name="Wiebenga A."/>
            <person name="Yadav J.S."/>
            <person name="Braun E.L."/>
            <person name="Baker S."/>
            <person name="Garre V."/>
            <person name="Horwitz B."/>
            <person name="Torres-Martinez S."/>
            <person name="Idnurm A."/>
            <person name="Herrera-Estrella A."/>
            <person name="Gabaldon T."/>
            <person name="Grigoriev I.V."/>
        </authorList>
    </citation>
    <scope>NUCLEOTIDE SEQUENCE [LARGE SCALE GENOMIC DNA]</scope>
    <source>
        <strain evidence="10">NRRL 1555(-)</strain>
    </source>
</reference>
<dbReference type="PRINTS" id="PR00320">
    <property type="entry name" value="GPROTEINBRPT"/>
</dbReference>
<feature type="repeat" description="WD" evidence="7">
    <location>
        <begin position="105"/>
        <end position="146"/>
    </location>
</feature>
<evidence type="ECO:0000256" key="7">
    <source>
        <dbReference type="PROSITE-ProRule" id="PRU00221"/>
    </source>
</evidence>
<dbReference type="VEuPathDB" id="FungiDB:PHYBLDRAFT_123730"/>
<sequence length="360" mass="39818">MTEKRKDSPNPPNTGSLIKRSKQESDNDSSLITLSSERSGTNHAIVGTVRRTSSLDAPVMQLSGHQGEIFACEFDPSGEHIASASFDRQILLWNTYGESKNYGVLKGHTNAVMDVHWSRDASQLFSCSADKTVGIWDAKTGERIRRWKGHSMVVNSCQVARRGPEMVVSGSDDGCIKLWDSREKEATQTFEDKYQVTSVCFSDAGDMVYSGGLDNEIKVWDLRKRAVSYTLSGHIDTISGMSLSHDGSYLLSNAMDNTVRIWDVKPFSPADRCIKVFEGAPHGFEKNLIKPCWSTNDTQIACGSADRTAVVWEVDSGKILYKLPGHKGSVNDVDWHPKEPILMSCSTDKTIFLGEVKPTI</sequence>
<feature type="repeat" description="WD" evidence="7">
    <location>
        <begin position="62"/>
        <end position="94"/>
    </location>
</feature>
<gene>
    <name evidence="9" type="ORF">PHYBLDRAFT_123730</name>
</gene>
<dbReference type="PROSITE" id="PS50294">
    <property type="entry name" value="WD_REPEATS_REGION"/>
    <property type="match status" value="6"/>
</dbReference>
<keyword evidence="4" id="KW-0677">Repeat</keyword>
<dbReference type="CDD" id="cd00200">
    <property type="entry name" value="WD40"/>
    <property type="match status" value="1"/>
</dbReference>
<keyword evidence="2 7" id="KW-0853">WD repeat</keyword>
<dbReference type="PANTHER" id="PTHR44006">
    <property type="entry name" value="U5 SMALL NUCLEAR RIBONUCLEOPROTEIN 40 KDA PROTEIN"/>
    <property type="match status" value="1"/>
</dbReference>
<accession>A0A162UIL5</accession>
<dbReference type="InterPro" id="IPR015943">
    <property type="entry name" value="WD40/YVTN_repeat-like_dom_sf"/>
</dbReference>
<keyword evidence="3" id="KW-0507">mRNA processing</keyword>
<keyword evidence="5" id="KW-0508">mRNA splicing</keyword>
<dbReference type="InParanoid" id="A0A162UIL5"/>
<feature type="repeat" description="WD" evidence="7">
    <location>
        <begin position="196"/>
        <end position="230"/>
    </location>
</feature>
<organism evidence="9 10">
    <name type="scientific">Phycomyces blakesleeanus (strain ATCC 8743b / DSM 1359 / FGSC 10004 / NBRC 33097 / NRRL 1555)</name>
    <dbReference type="NCBI Taxonomy" id="763407"/>
    <lineage>
        <taxon>Eukaryota</taxon>
        <taxon>Fungi</taxon>
        <taxon>Fungi incertae sedis</taxon>
        <taxon>Mucoromycota</taxon>
        <taxon>Mucoromycotina</taxon>
        <taxon>Mucoromycetes</taxon>
        <taxon>Mucorales</taxon>
        <taxon>Phycomycetaceae</taxon>
        <taxon>Phycomyces</taxon>
    </lineage>
</organism>
<feature type="region of interest" description="Disordered" evidence="8">
    <location>
        <begin position="1"/>
        <end position="33"/>
    </location>
</feature>
<dbReference type="GO" id="GO:0003723">
    <property type="term" value="F:RNA binding"/>
    <property type="evidence" value="ECO:0007669"/>
    <property type="project" value="TreeGrafter"/>
</dbReference>
<proteinExistence type="predicted"/>
<dbReference type="OrthoDB" id="1068471at2759"/>
<dbReference type="GO" id="GO:0071013">
    <property type="term" value="C:catalytic step 2 spliceosome"/>
    <property type="evidence" value="ECO:0007669"/>
    <property type="project" value="TreeGrafter"/>
</dbReference>
<evidence type="ECO:0000256" key="8">
    <source>
        <dbReference type="SAM" id="MobiDB-lite"/>
    </source>
</evidence>
<dbReference type="GO" id="GO:0006397">
    <property type="term" value="P:mRNA processing"/>
    <property type="evidence" value="ECO:0007669"/>
    <property type="project" value="UniProtKB-KW"/>
</dbReference>
<dbReference type="InterPro" id="IPR036322">
    <property type="entry name" value="WD40_repeat_dom_sf"/>
</dbReference>
<dbReference type="InterPro" id="IPR052234">
    <property type="entry name" value="U5_snRNP_Component"/>
</dbReference>
<dbReference type="InterPro" id="IPR019775">
    <property type="entry name" value="WD40_repeat_CS"/>
</dbReference>